<dbReference type="RefSeq" id="WP_184233492.1">
    <property type="nucleotide sequence ID" value="NZ_JACHMJ010000001.1"/>
</dbReference>
<keyword evidence="1" id="KW-0472">Membrane</keyword>
<gene>
    <name evidence="2" type="ORF">HD599_000585</name>
</gene>
<accession>A0A841AJX9</accession>
<keyword evidence="1" id="KW-0812">Transmembrane</keyword>
<reference evidence="2 3" key="1">
    <citation type="submission" date="2020-08" db="EMBL/GenBank/DDBJ databases">
        <title>Sequencing the genomes of 1000 actinobacteria strains.</title>
        <authorList>
            <person name="Klenk H.-P."/>
        </authorList>
    </citation>
    <scope>NUCLEOTIDE SEQUENCE [LARGE SCALE GENOMIC DNA]</scope>
    <source>
        <strain evidence="2 3">DSM 105784</strain>
    </source>
</reference>
<feature type="transmembrane region" description="Helical" evidence="1">
    <location>
        <begin position="19"/>
        <end position="37"/>
    </location>
</feature>
<organism evidence="2 3">
    <name type="scientific">Conyzicola lurida</name>
    <dbReference type="NCBI Taxonomy" id="1172621"/>
    <lineage>
        <taxon>Bacteria</taxon>
        <taxon>Bacillati</taxon>
        <taxon>Actinomycetota</taxon>
        <taxon>Actinomycetes</taxon>
        <taxon>Micrococcales</taxon>
        <taxon>Microbacteriaceae</taxon>
        <taxon>Conyzicola</taxon>
    </lineage>
</organism>
<proteinExistence type="predicted"/>
<keyword evidence="3" id="KW-1185">Reference proteome</keyword>
<protein>
    <submittedName>
        <fullName evidence="2">Uncharacterized protein</fullName>
    </submittedName>
</protein>
<evidence type="ECO:0000256" key="1">
    <source>
        <dbReference type="SAM" id="Phobius"/>
    </source>
</evidence>
<comment type="caution">
    <text evidence="2">The sequence shown here is derived from an EMBL/GenBank/DDBJ whole genome shotgun (WGS) entry which is preliminary data.</text>
</comment>
<dbReference type="AlphaFoldDB" id="A0A841AJX9"/>
<evidence type="ECO:0000313" key="3">
    <source>
        <dbReference type="Proteomes" id="UP000536685"/>
    </source>
</evidence>
<sequence>MPELVEGPLRRRFPWLRPAIVGLAIGAVVAGGLVWTLQPAAVSAPDAVPTPASTGMTYFLGDPPTSSDVPGDLAAAELWFADEQTDDDLVGVGDLRPEFDRSSLRMVHDGALARVWLARQFDGKLCVYTTETESQSTVGSCVDSVEFERRGISVTSNVLTASWNGSQVRVVLTQRAE</sequence>
<dbReference type="Proteomes" id="UP000536685">
    <property type="component" value="Unassembled WGS sequence"/>
</dbReference>
<dbReference type="EMBL" id="JACHMJ010000001">
    <property type="protein sequence ID" value="MBB5842262.1"/>
    <property type="molecule type" value="Genomic_DNA"/>
</dbReference>
<name>A0A841AJX9_9MICO</name>
<keyword evidence="1" id="KW-1133">Transmembrane helix</keyword>
<evidence type="ECO:0000313" key="2">
    <source>
        <dbReference type="EMBL" id="MBB5842262.1"/>
    </source>
</evidence>